<evidence type="ECO:0000259" key="2">
    <source>
        <dbReference type="PROSITE" id="PS50030"/>
    </source>
</evidence>
<evidence type="ECO:0000256" key="1">
    <source>
        <dbReference type="SAM" id="Coils"/>
    </source>
</evidence>
<keyword evidence="1" id="KW-0175">Coiled coil</keyword>
<dbReference type="Gene3D" id="1.10.8.10">
    <property type="entry name" value="DNA helicase RuvA subunit, C-terminal domain"/>
    <property type="match status" value="1"/>
</dbReference>
<dbReference type="STRING" id="1314790.A0A1Y1Z2B7"/>
<dbReference type="InParanoid" id="A0A1Y1Z2B7"/>
<feature type="coiled-coil region" evidence="1">
    <location>
        <begin position="59"/>
        <end position="87"/>
    </location>
</feature>
<accession>A0A1Y1Z2B7</accession>
<dbReference type="EMBL" id="MCFE01000036">
    <property type="protein sequence ID" value="ORY04336.1"/>
    <property type="molecule type" value="Genomic_DNA"/>
</dbReference>
<reference evidence="3 4" key="1">
    <citation type="submission" date="2016-07" db="EMBL/GenBank/DDBJ databases">
        <title>Pervasive Adenine N6-methylation of Active Genes in Fungi.</title>
        <authorList>
            <consortium name="DOE Joint Genome Institute"/>
            <person name="Mondo S.J."/>
            <person name="Dannebaum R.O."/>
            <person name="Kuo R.C."/>
            <person name="Labutti K."/>
            <person name="Haridas S."/>
            <person name="Kuo A."/>
            <person name="Salamov A."/>
            <person name="Ahrendt S.R."/>
            <person name="Lipzen A."/>
            <person name="Sullivan W."/>
            <person name="Andreopoulos W.B."/>
            <person name="Clum A."/>
            <person name="Lindquist E."/>
            <person name="Daum C."/>
            <person name="Ramamoorthy G.K."/>
            <person name="Gryganskyi A."/>
            <person name="Culley D."/>
            <person name="Magnuson J.K."/>
            <person name="James T.Y."/>
            <person name="O'Malley M.A."/>
            <person name="Stajich J.E."/>
            <person name="Spatafora J.W."/>
            <person name="Visel A."/>
            <person name="Grigoriev I.V."/>
        </authorList>
    </citation>
    <scope>NUCLEOTIDE SEQUENCE [LARGE SCALE GENOMIC DNA]</scope>
    <source>
        <strain evidence="3 4">CBS 931.73</strain>
    </source>
</reference>
<comment type="caution">
    <text evidence="3">The sequence shown here is derived from an EMBL/GenBank/DDBJ whole genome shotgun (WGS) entry which is preliminary data.</text>
</comment>
<dbReference type="CDD" id="cd14270">
    <property type="entry name" value="UBA"/>
    <property type="match status" value="1"/>
</dbReference>
<dbReference type="SMART" id="SM00165">
    <property type="entry name" value="UBA"/>
    <property type="match status" value="1"/>
</dbReference>
<dbReference type="PROSITE" id="PS50030">
    <property type="entry name" value="UBA"/>
    <property type="match status" value="1"/>
</dbReference>
<protein>
    <recommendedName>
        <fullName evidence="2">UBA domain-containing protein</fullName>
    </recommendedName>
</protein>
<dbReference type="PANTHER" id="PTHR16525">
    <property type="entry name" value="PROTEIN C12ORF4"/>
    <property type="match status" value="1"/>
</dbReference>
<dbReference type="PANTHER" id="PTHR16525:SF0">
    <property type="entry name" value="PROTEIN C12ORF4"/>
    <property type="match status" value="1"/>
</dbReference>
<feature type="domain" description="UBA" evidence="2">
    <location>
        <begin position="205"/>
        <end position="249"/>
    </location>
</feature>
<organism evidence="3 4">
    <name type="scientific">Basidiobolus meristosporus CBS 931.73</name>
    <dbReference type="NCBI Taxonomy" id="1314790"/>
    <lineage>
        <taxon>Eukaryota</taxon>
        <taxon>Fungi</taxon>
        <taxon>Fungi incertae sedis</taxon>
        <taxon>Zoopagomycota</taxon>
        <taxon>Entomophthoromycotina</taxon>
        <taxon>Basidiobolomycetes</taxon>
        <taxon>Basidiobolales</taxon>
        <taxon>Basidiobolaceae</taxon>
        <taxon>Basidiobolus</taxon>
    </lineage>
</organism>
<dbReference type="Proteomes" id="UP000193498">
    <property type="component" value="Unassembled WGS sequence"/>
</dbReference>
<evidence type="ECO:0000313" key="3">
    <source>
        <dbReference type="EMBL" id="ORY04336.1"/>
    </source>
</evidence>
<dbReference type="Pfam" id="PF10154">
    <property type="entry name" value="Fy-3"/>
    <property type="match status" value="2"/>
</dbReference>
<sequence length="570" mass="65608">MDAHLEGLTKAESEATSEALTLSYEEFTSNFAKQHEEDSFPKAYQALVLSPFSTVYSYLLELEKKYAKKMRDIHKQMERNLTEIQDRHAIRMERAVERGNYEQDFTNLVSRHVEEMEVAQATWGSTLEETKASQRQEFTNFVRILYSKHQEKLAEYENHQLRAEDHVDKSILDATFLEFTERYPHPTQELASLMPTAETTNAPPPEDPALDRTIAELQEMGFSRDQAACALEITNRNTVRSTVKLLLLTIDLTLAASTQQEQAVMLLLENPQAIEVKLHEKKLIQSRKQEHDSSYRGADPSRKKLFGRVNSNESFSKQTKSWSPMSFLNQRQAQLSSNSNPSMRKLGGWLGKAMENLKFDENDSELAALHTGRNTSRESPQTKVANLPGSIQTLRLANRAHNISAFFRKCRQTTEFHFEDVEGQMKTIEEDFQEPNLPQPGDFFITRHSNLPMIHLLPEAKDINLTQRSPLITGLRNVLKTCQRYDVNTLQLPMLLLTENLELGLFPENLVIKRAELILKCMKGFMLENLRFVRPETQEGCSFYFTLPKYIQPRQFDSFKTLLGSVFKKS</sequence>
<dbReference type="AlphaFoldDB" id="A0A1Y1Z2B7"/>
<dbReference type="InterPro" id="IPR015940">
    <property type="entry name" value="UBA"/>
</dbReference>
<evidence type="ECO:0000313" key="4">
    <source>
        <dbReference type="Proteomes" id="UP000193498"/>
    </source>
</evidence>
<proteinExistence type="predicted"/>
<dbReference type="OrthoDB" id="415359at2759"/>
<gene>
    <name evidence="3" type="ORF">K493DRAFT_297041</name>
</gene>
<dbReference type="InterPro" id="IPR019311">
    <property type="entry name" value="Fy-3"/>
</dbReference>
<dbReference type="SUPFAM" id="SSF46934">
    <property type="entry name" value="UBA-like"/>
    <property type="match status" value="1"/>
</dbReference>
<name>A0A1Y1Z2B7_9FUNG</name>
<keyword evidence="4" id="KW-1185">Reference proteome</keyword>
<dbReference type="GO" id="GO:0005737">
    <property type="term" value="C:cytoplasm"/>
    <property type="evidence" value="ECO:0007669"/>
    <property type="project" value="TreeGrafter"/>
</dbReference>
<dbReference type="InterPro" id="IPR009060">
    <property type="entry name" value="UBA-like_sf"/>
</dbReference>